<dbReference type="EMBL" id="CAJQZP010001146">
    <property type="protein sequence ID" value="CAG5021585.1"/>
    <property type="molecule type" value="Genomic_DNA"/>
</dbReference>
<feature type="transmembrane region" description="Helical" evidence="6">
    <location>
        <begin position="564"/>
        <end position="584"/>
    </location>
</feature>
<gene>
    <name evidence="9" type="ORF">PAPOLLO_LOCUS17561</name>
</gene>
<feature type="transmembrane region" description="Helical" evidence="6">
    <location>
        <begin position="646"/>
        <end position="669"/>
    </location>
</feature>
<keyword evidence="10" id="KW-1185">Reference proteome</keyword>
<feature type="compositionally biased region" description="Low complexity" evidence="5">
    <location>
        <begin position="703"/>
        <end position="717"/>
    </location>
</feature>
<evidence type="ECO:0000256" key="3">
    <source>
        <dbReference type="ARBA" id="ARBA00022989"/>
    </source>
</evidence>
<organism evidence="9 10">
    <name type="scientific">Parnassius apollo</name>
    <name type="common">Apollo butterfly</name>
    <name type="synonym">Papilio apollo</name>
    <dbReference type="NCBI Taxonomy" id="110799"/>
    <lineage>
        <taxon>Eukaryota</taxon>
        <taxon>Metazoa</taxon>
        <taxon>Ecdysozoa</taxon>
        <taxon>Arthropoda</taxon>
        <taxon>Hexapoda</taxon>
        <taxon>Insecta</taxon>
        <taxon>Pterygota</taxon>
        <taxon>Neoptera</taxon>
        <taxon>Endopterygota</taxon>
        <taxon>Lepidoptera</taxon>
        <taxon>Glossata</taxon>
        <taxon>Ditrysia</taxon>
        <taxon>Papilionoidea</taxon>
        <taxon>Papilionidae</taxon>
        <taxon>Parnassiinae</taxon>
        <taxon>Parnassini</taxon>
        <taxon>Parnassius</taxon>
        <taxon>Parnassius</taxon>
    </lineage>
</organism>
<feature type="domain" description="G-protein coupled receptors family 2 profile 2" evidence="8">
    <location>
        <begin position="398"/>
        <end position="671"/>
    </location>
</feature>
<evidence type="ECO:0000256" key="7">
    <source>
        <dbReference type="SAM" id="SignalP"/>
    </source>
</evidence>
<dbReference type="PANTHER" id="PTHR47154:SF2">
    <property type="entry name" value="G-PROTEIN COUPLED RECEPTOR MTH-RELATED"/>
    <property type="match status" value="1"/>
</dbReference>
<feature type="transmembrane region" description="Helical" evidence="6">
    <location>
        <begin position="617"/>
        <end position="634"/>
    </location>
</feature>
<dbReference type="OrthoDB" id="7683403at2759"/>
<feature type="compositionally biased region" description="Basic and acidic residues" evidence="5">
    <location>
        <begin position="688"/>
        <end position="697"/>
    </location>
</feature>
<feature type="transmembrane region" description="Helical" evidence="6">
    <location>
        <begin position="465"/>
        <end position="489"/>
    </location>
</feature>
<evidence type="ECO:0000313" key="9">
    <source>
        <dbReference type="EMBL" id="CAG5021585.1"/>
    </source>
</evidence>
<comment type="caution">
    <text evidence="9">The sequence shown here is derived from an EMBL/GenBank/DDBJ whole genome shotgun (WGS) entry which is preliminary data.</text>
</comment>
<evidence type="ECO:0000259" key="8">
    <source>
        <dbReference type="PROSITE" id="PS50261"/>
    </source>
</evidence>
<dbReference type="AlphaFoldDB" id="A0A8S3XI81"/>
<keyword evidence="7" id="KW-0732">Signal</keyword>
<feature type="region of interest" description="Disordered" evidence="5">
    <location>
        <begin position="687"/>
        <end position="736"/>
    </location>
</feature>
<dbReference type="PROSITE" id="PS50261">
    <property type="entry name" value="G_PROTEIN_RECEP_F2_4"/>
    <property type="match status" value="1"/>
</dbReference>
<feature type="transmembrane region" description="Helical" evidence="6">
    <location>
        <begin position="510"/>
        <end position="531"/>
    </location>
</feature>
<keyword evidence="3 6" id="KW-1133">Transmembrane helix</keyword>
<dbReference type="Proteomes" id="UP000691718">
    <property type="component" value="Unassembled WGS sequence"/>
</dbReference>
<comment type="subcellular location">
    <subcellularLocation>
        <location evidence="1">Membrane</location>
        <topology evidence="1">Multi-pass membrane protein</topology>
    </subcellularLocation>
</comment>
<proteinExistence type="predicted"/>
<evidence type="ECO:0000256" key="1">
    <source>
        <dbReference type="ARBA" id="ARBA00004141"/>
    </source>
</evidence>
<keyword evidence="2 6" id="KW-0812">Transmembrane</keyword>
<evidence type="ECO:0000256" key="6">
    <source>
        <dbReference type="SAM" id="Phobius"/>
    </source>
</evidence>
<evidence type="ECO:0000313" key="10">
    <source>
        <dbReference type="Proteomes" id="UP000691718"/>
    </source>
</evidence>
<dbReference type="PANTHER" id="PTHR47154">
    <property type="entry name" value="G-PROTEIN COUPLED RECEPTOR MTH-RELATED"/>
    <property type="match status" value="1"/>
</dbReference>
<sequence length="736" mass="83770">MWILNLCTLMLATASVTASDSSSASEVKVFRKCCAKHESLIKVVSLEFDYNEHFDCVDRQFMEKTYNISFSPLVVSDSLSVNHGMPMLCDDLQMMGTVDVGTKLLTSESKCYDRLIAEVINDTLSQHVPKTVELTCLNNETENISKSYLEISHIRKCCRKGESFDIEYHGCRNIANENDEKWVIESLNLTGSYIYEVDIGLQCKADEYAVELRQKKFAFSVEGSVLNAWSKSDKSKGGSLMRGDWCIDQEYGGTEIVAKVCTRNCIAFNAFCVRKCCPEGYHYKIRRCGSLVSTCTPNVDDQDFFNTSKYLHSLETDYIGLTDVMGVRTKLDCPEGRFVLNTSDPRDRHRMTPEGLLESSISITNTYCLEMFDRRHCPENDVLISAVLCYISGVEIKDFRVAFVINSISSVCLALTLIVYCSLPELKNLHGRNLICHVSMMLLACSCLARVQYDQVVDNRMCRLLGYGIYFGFVAAFAWLNVMCFDIWWTFGSVRTVQPLRKSSSERRRFLWYSFYAWSIAVFLTLTMFILDQFPISIRLDANIGNGACWFGSLQNAESDWPHYIFFVIPMGVITCTNFVLWILTARHCARVKSEVHRLQAGSVGDRAKRRFRIDRAKYVLTGKLWVVMGAGWISELLSTLVTHPLWLWTIVDLFNELQGVFIFLILVVKPKLYYLIRKRLGCSRTPLDTRMEKPDTQKNGASSSTRTSSTFLSRTISSDERANLRTAPPNNNKQA</sequence>
<dbReference type="GO" id="GO:0005886">
    <property type="term" value="C:plasma membrane"/>
    <property type="evidence" value="ECO:0007669"/>
    <property type="project" value="TreeGrafter"/>
</dbReference>
<feature type="chain" id="PRO_5035789069" evidence="7">
    <location>
        <begin position="19"/>
        <end position="736"/>
    </location>
</feature>
<keyword evidence="4 6" id="KW-0472">Membrane</keyword>
<evidence type="ECO:0000256" key="4">
    <source>
        <dbReference type="ARBA" id="ARBA00023136"/>
    </source>
</evidence>
<evidence type="ECO:0000256" key="2">
    <source>
        <dbReference type="ARBA" id="ARBA00022692"/>
    </source>
</evidence>
<dbReference type="InterPro" id="IPR051384">
    <property type="entry name" value="Mth_GPCR"/>
</dbReference>
<name>A0A8S3XI81_PARAO</name>
<feature type="signal peptide" evidence="7">
    <location>
        <begin position="1"/>
        <end position="18"/>
    </location>
</feature>
<protein>
    <submittedName>
        <fullName evidence="9">(apollo) hypothetical protein</fullName>
    </submittedName>
</protein>
<feature type="transmembrane region" description="Helical" evidence="6">
    <location>
        <begin position="401"/>
        <end position="422"/>
    </location>
</feature>
<reference evidence="9" key="1">
    <citation type="submission" date="2021-04" db="EMBL/GenBank/DDBJ databases">
        <authorList>
            <person name="Tunstrom K."/>
        </authorList>
    </citation>
    <scope>NUCLEOTIDE SEQUENCE</scope>
</reference>
<dbReference type="GO" id="GO:0007166">
    <property type="term" value="P:cell surface receptor signaling pathway"/>
    <property type="evidence" value="ECO:0007669"/>
    <property type="project" value="InterPro"/>
</dbReference>
<evidence type="ECO:0000256" key="5">
    <source>
        <dbReference type="SAM" id="MobiDB-lite"/>
    </source>
</evidence>
<dbReference type="CDD" id="cd15039">
    <property type="entry name" value="7tmB3_Methuselah-like"/>
    <property type="match status" value="1"/>
</dbReference>
<dbReference type="GO" id="GO:0008528">
    <property type="term" value="F:G protein-coupled peptide receptor activity"/>
    <property type="evidence" value="ECO:0007669"/>
    <property type="project" value="TreeGrafter"/>
</dbReference>
<accession>A0A8S3XI81</accession>
<dbReference type="InterPro" id="IPR017981">
    <property type="entry name" value="GPCR_2-like_7TM"/>
</dbReference>
<feature type="transmembrane region" description="Helical" evidence="6">
    <location>
        <begin position="434"/>
        <end position="453"/>
    </location>
</feature>